<dbReference type="Pfam" id="PF14748">
    <property type="entry name" value="P5CR_dimer"/>
    <property type="match status" value="1"/>
</dbReference>
<evidence type="ECO:0000256" key="4">
    <source>
        <dbReference type="ARBA" id="ARBA00022650"/>
    </source>
</evidence>
<evidence type="ECO:0000259" key="8">
    <source>
        <dbReference type="Pfam" id="PF14748"/>
    </source>
</evidence>
<evidence type="ECO:0008006" key="10">
    <source>
        <dbReference type="Google" id="ProtNLM"/>
    </source>
</evidence>
<dbReference type="InterPro" id="IPR028939">
    <property type="entry name" value="P5C_Rdtase_cat_N"/>
</dbReference>
<evidence type="ECO:0000256" key="6">
    <source>
        <dbReference type="ARBA" id="ARBA00023002"/>
    </source>
</evidence>
<dbReference type="Gene3D" id="3.40.50.720">
    <property type="entry name" value="NAD(P)-binding Rossmann-like Domain"/>
    <property type="match status" value="1"/>
</dbReference>
<dbReference type="Gene3D" id="1.10.3730.10">
    <property type="entry name" value="ProC C-terminal domain-like"/>
    <property type="match status" value="1"/>
</dbReference>
<name>A0A382E0Y5_9ZZZZ</name>
<proteinExistence type="inferred from homology"/>
<keyword evidence="3" id="KW-0028">Amino-acid biosynthesis</keyword>
<reference evidence="9" key="1">
    <citation type="submission" date="2018-05" db="EMBL/GenBank/DDBJ databases">
        <authorList>
            <person name="Lanie J.A."/>
            <person name="Ng W.-L."/>
            <person name="Kazmierczak K.M."/>
            <person name="Andrzejewski T.M."/>
            <person name="Davidsen T.M."/>
            <person name="Wayne K.J."/>
            <person name="Tettelin H."/>
            <person name="Glass J.I."/>
            <person name="Rusch D."/>
            <person name="Podicherti R."/>
            <person name="Tsui H.-C.T."/>
            <person name="Winkler M.E."/>
        </authorList>
    </citation>
    <scope>NUCLEOTIDE SEQUENCE</scope>
</reference>
<evidence type="ECO:0000256" key="5">
    <source>
        <dbReference type="ARBA" id="ARBA00022857"/>
    </source>
</evidence>
<keyword evidence="4" id="KW-0641">Proline biosynthesis</keyword>
<gene>
    <name evidence="9" type="ORF">METZ01_LOCUS196457</name>
</gene>
<dbReference type="FunFam" id="3.40.50.720:FF:000190">
    <property type="entry name" value="Pyrroline-5-carboxylate reductase"/>
    <property type="match status" value="1"/>
</dbReference>
<sequence>MQNKTVIGFIGAGNMGYALIKGLINSGYPSENIKACDLNEDLLQKRSKEFGINVYIDNAELLKACDVVVLAVKPQVLTKVCTGLRHSITPNHLVISIVAGIRANDINRWLGGEFALVRSMPNTPALMQQGITGMFANKLVSDEQKNIVETILSTVGQCFWVKEENLIDAITAISGSGPAYFFLLMQSMTQAAIALGLDKETASALSVQT</sequence>
<dbReference type="SUPFAM" id="SSF48179">
    <property type="entry name" value="6-phosphogluconate dehydrogenase C-terminal domain-like"/>
    <property type="match status" value="1"/>
</dbReference>
<dbReference type="Pfam" id="PF03807">
    <property type="entry name" value="F420_oxidored"/>
    <property type="match status" value="1"/>
</dbReference>
<dbReference type="PANTHER" id="PTHR11645">
    <property type="entry name" value="PYRROLINE-5-CARBOXYLATE REDUCTASE"/>
    <property type="match status" value="1"/>
</dbReference>
<keyword evidence="2" id="KW-0963">Cytoplasm</keyword>
<dbReference type="SUPFAM" id="SSF51735">
    <property type="entry name" value="NAD(P)-binding Rossmann-fold domains"/>
    <property type="match status" value="1"/>
</dbReference>
<feature type="non-terminal residue" evidence="9">
    <location>
        <position position="209"/>
    </location>
</feature>
<dbReference type="NCBIfam" id="TIGR00112">
    <property type="entry name" value="proC"/>
    <property type="match status" value="1"/>
</dbReference>
<evidence type="ECO:0000313" key="9">
    <source>
        <dbReference type="EMBL" id="SVB43603.1"/>
    </source>
</evidence>
<keyword evidence="5" id="KW-0521">NADP</keyword>
<dbReference type="AlphaFoldDB" id="A0A382E0Y5"/>
<evidence type="ECO:0000259" key="7">
    <source>
        <dbReference type="Pfam" id="PF03807"/>
    </source>
</evidence>
<dbReference type="GO" id="GO:0055129">
    <property type="term" value="P:L-proline biosynthetic process"/>
    <property type="evidence" value="ECO:0007669"/>
    <property type="project" value="TreeGrafter"/>
</dbReference>
<feature type="domain" description="Pyrroline-5-carboxylate reductase dimerisation" evidence="8">
    <location>
        <begin position="164"/>
        <end position="209"/>
    </location>
</feature>
<protein>
    <recommendedName>
        <fullName evidence="10">Pyrroline-5-carboxylate reductase catalytic N-terminal domain-containing protein</fullName>
    </recommendedName>
</protein>
<dbReference type="InterPro" id="IPR036291">
    <property type="entry name" value="NAD(P)-bd_dom_sf"/>
</dbReference>
<evidence type="ECO:0000256" key="2">
    <source>
        <dbReference type="ARBA" id="ARBA00022490"/>
    </source>
</evidence>
<dbReference type="InterPro" id="IPR008927">
    <property type="entry name" value="6-PGluconate_DH-like_C_sf"/>
</dbReference>
<dbReference type="EMBL" id="UINC01041815">
    <property type="protein sequence ID" value="SVB43603.1"/>
    <property type="molecule type" value="Genomic_DNA"/>
</dbReference>
<dbReference type="HAMAP" id="MF_01925">
    <property type="entry name" value="P5C_reductase"/>
    <property type="match status" value="1"/>
</dbReference>
<comment type="similarity">
    <text evidence="1">Belongs to the pyrroline-5-carboxylate reductase family.</text>
</comment>
<keyword evidence="6" id="KW-0560">Oxidoreductase</keyword>
<accession>A0A382E0Y5</accession>
<dbReference type="GO" id="GO:0004735">
    <property type="term" value="F:pyrroline-5-carboxylate reductase activity"/>
    <property type="evidence" value="ECO:0007669"/>
    <property type="project" value="InterPro"/>
</dbReference>
<evidence type="ECO:0000256" key="1">
    <source>
        <dbReference type="ARBA" id="ARBA00005525"/>
    </source>
</evidence>
<feature type="domain" description="Pyrroline-5-carboxylate reductase catalytic N-terminal" evidence="7">
    <location>
        <begin position="7"/>
        <end position="100"/>
    </location>
</feature>
<evidence type="ECO:0000256" key="3">
    <source>
        <dbReference type="ARBA" id="ARBA00022605"/>
    </source>
</evidence>
<dbReference type="InterPro" id="IPR000304">
    <property type="entry name" value="Pyrroline-COOH_reductase"/>
</dbReference>
<organism evidence="9">
    <name type="scientific">marine metagenome</name>
    <dbReference type="NCBI Taxonomy" id="408172"/>
    <lineage>
        <taxon>unclassified sequences</taxon>
        <taxon>metagenomes</taxon>
        <taxon>ecological metagenomes</taxon>
    </lineage>
</organism>
<dbReference type="InterPro" id="IPR029036">
    <property type="entry name" value="P5CR_dimer"/>
</dbReference>
<dbReference type="PANTHER" id="PTHR11645:SF0">
    <property type="entry name" value="PYRROLINE-5-CARBOXYLATE REDUCTASE 3"/>
    <property type="match status" value="1"/>
</dbReference>